<feature type="compositionally biased region" description="Polar residues" evidence="2">
    <location>
        <begin position="1"/>
        <end position="13"/>
    </location>
</feature>
<dbReference type="InterPro" id="IPR050708">
    <property type="entry name" value="T6SS_VgrG/RHS"/>
</dbReference>
<dbReference type="InterPro" id="IPR031325">
    <property type="entry name" value="RHS_repeat"/>
</dbReference>
<comment type="caution">
    <text evidence="4">The sequence shown here is derived from an EMBL/GenBank/DDBJ whole genome shotgun (WGS) entry which is preliminary data.</text>
</comment>
<dbReference type="Pfam" id="PF05593">
    <property type="entry name" value="RHS_repeat"/>
    <property type="match status" value="3"/>
</dbReference>
<evidence type="ECO:0000313" key="5">
    <source>
        <dbReference type="Proteomes" id="UP001620409"/>
    </source>
</evidence>
<keyword evidence="5" id="KW-1185">Reference proteome</keyword>
<gene>
    <name evidence="4" type="ORF">ISP18_14155</name>
</gene>
<evidence type="ECO:0000256" key="2">
    <source>
        <dbReference type="SAM" id="MobiDB-lite"/>
    </source>
</evidence>
<dbReference type="InterPro" id="IPR056823">
    <property type="entry name" value="TEN-like_YD-shell"/>
</dbReference>
<dbReference type="PANTHER" id="PTHR32305">
    <property type="match status" value="1"/>
</dbReference>
<dbReference type="Gene3D" id="2.180.10.10">
    <property type="entry name" value="RHS repeat-associated core"/>
    <property type="match status" value="2"/>
</dbReference>
<reference evidence="4 5" key="1">
    <citation type="submission" date="2020-10" db="EMBL/GenBank/DDBJ databases">
        <title>Phylogeny of dyella-like bacteria.</title>
        <authorList>
            <person name="Fu J."/>
        </authorList>
    </citation>
    <scope>NUCLEOTIDE SEQUENCE [LARGE SCALE GENOMIC DNA]</scope>
    <source>
        <strain evidence="4 5">DHG40</strain>
    </source>
</reference>
<dbReference type="EMBL" id="JADIKI010000023">
    <property type="protein sequence ID" value="MFK2855740.1"/>
    <property type="molecule type" value="Genomic_DNA"/>
</dbReference>
<dbReference type="PRINTS" id="PR00394">
    <property type="entry name" value="RHSPROTEIN"/>
</dbReference>
<protein>
    <submittedName>
        <fullName evidence="4">RHS repeat protein</fullName>
    </submittedName>
</protein>
<accession>A0ABW8IKJ5</accession>
<evidence type="ECO:0000256" key="1">
    <source>
        <dbReference type="ARBA" id="ARBA00022737"/>
    </source>
</evidence>
<dbReference type="NCBIfam" id="TIGR01643">
    <property type="entry name" value="YD_repeat_2x"/>
    <property type="match status" value="4"/>
</dbReference>
<feature type="region of interest" description="Disordered" evidence="2">
    <location>
        <begin position="1"/>
        <end position="20"/>
    </location>
</feature>
<evidence type="ECO:0000259" key="3">
    <source>
        <dbReference type="Pfam" id="PF25023"/>
    </source>
</evidence>
<dbReference type="RefSeq" id="WP_380013149.1">
    <property type="nucleotide sequence ID" value="NZ_JADIKI010000023.1"/>
</dbReference>
<sequence length="792" mass="83221">MNHTQTLKLSLVTQRADEAKPIDQRTENGKGAMDMKGVRCNHGAVDVRTTKESMAAIAGLALAVAIASCISPAMAQTANTKTTYTYDALNRITQVTDPSGLNTTYQYDGLSDPTSLTSPDTGVTARSYDAAGNVLTGIDANGNAVTYTYDAEDRRLSASYADSTQNVAYTYDEANSVTGCTSSYPIGHLTRVVENAVSTTFCYNAQGYVTQVSQAVGGHTDVTTYTHSPGGKILNITYPSGNQVNYSYDANGRISGVTASTSGGTTTLVSNVSYLPFGPVSGYTLGNGQAVTRTYDANYRLTDLTSPAFTLHVARDAMGDITAIGNSAGANPAAETYSYDPLYRLTAITEADGSTLESVTYNQTGDRLSKIGSGLATGTYGYKSNTHQLVATGNAALTIDAGGNTTAISQAGNTYGFGYNARNRMVLTQLNQSTIAAYTYNAYGQRTAKTISGVTERYNYGPNTQLISEYGSSNREYVYLDDIPVANIDMQGSSASIAYVTADQLGTPRAIADGSGNTVWAWGYQGNTWGEQSPTTNGYTYNLRFPGQYFDSETGLSYNVFRDYDPATGRYIESDPSGWNGGPSSYAYVGGSPLNATDSFGLECAVSAGRVTCVYPGGGPAFTLPAPANFPALLGPNDGHDYWYHEYDVTRSIGCADPDSVMQGLINNPTPPAGNPQPATPGGTPNNAAVPLIAPINPVTSYLTTDLNTGAPVVVNITGPSSVFGPGYVARTVTDGVAHTYGEGEAPIQGDMGSAGPNPAMTLGNYVGNELVWGNQMNQIIANAKQKCGCKP</sequence>
<dbReference type="PANTHER" id="PTHR32305:SF15">
    <property type="entry name" value="PROTEIN RHSA-RELATED"/>
    <property type="match status" value="1"/>
</dbReference>
<name>A0ABW8IKJ5_9GAMM</name>
<dbReference type="InterPro" id="IPR006530">
    <property type="entry name" value="YD"/>
</dbReference>
<dbReference type="NCBIfam" id="TIGR03696">
    <property type="entry name" value="Rhs_assc_core"/>
    <property type="match status" value="1"/>
</dbReference>
<feature type="domain" description="Teneurin-like YD-shell" evidence="3">
    <location>
        <begin position="314"/>
        <end position="579"/>
    </location>
</feature>
<organism evidence="4 5">
    <name type="scientific">Dyella humi</name>
    <dbReference type="NCBI Taxonomy" id="1770547"/>
    <lineage>
        <taxon>Bacteria</taxon>
        <taxon>Pseudomonadati</taxon>
        <taxon>Pseudomonadota</taxon>
        <taxon>Gammaproteobacteria</taxon>
        <taxon>Lysobacterales</taxon>
        <taxon>Rhodanobacteraceae</taxon>
        <taxon>Dyella</taxon>
    </lineage>
</organism>
<dbReference type="Proteomes" id="UP001620409">
    <property type="component" value="Unassembled WGS sequence"/>
</dbReference>
<proteinExistence type="predicted"/>
<dbReference type="InterPro" id="IPR022385">
    <property type="entry name" value="Rhs_assc_core"/>
</dbReference>
<keyword evidence="1" id="KW-0677">Repeat</keyword>
<evidence type="ECO:0000313" key="4">
    <source>
        <dbReference type="EMBL" id="MFK2855740.1"/>
    </source>
</evidence>
<dbReference type="Pfam" id="PF25023">
    <property type="entry name" value="TEN_YD-shell"/>
    <property type="match status" value="1"/>
</dbReference>